<dbReference type="EMBL" id="GBRH01159818">
    <property type="protein sequence ID" value="JAE38078.1"/>
    <property type="molecule type" value="Transcribed_RNA"/>
</dbReference>
<organism evidence="1">
    <name type="scientific">Arundo donax</name>
    <name type="common">Giant reed</name>
    <name type="synonym">Donax arundinaceus</name>
    <dbReference type="NCBI Taxonomy" id="35708"/>
    <lineage>
        <taxon>Eukaryota</taxon>
        <taxon>Viridiplantae</taxon>
        <taxon>Streptophyta</taxon>
        <taxon>Embryophyta</taxon>
        <taxon>Tracheophyta</taxon>
        <taxon>Spermatophyta</taxon>
        <taxon>Magnoliopsida</taxon>
        <taxon>Liliopsida</taxon>
        <taxon>Poales</taxon>
        <taxon>Poaceae</taxon>
        <taxon>PACMAD clade</taxon>
        <taxon>Arundinoideae</taxon>
        <taxon>Arundineae</taxon>
        <taxon>Arundo</taxon>
    </lineage>
</organism>
<evidence type="ECO:0000313" key="1">
    <source>
        <dbReference type="EMBL" id="JAE38078.1"/>
    </source>
</evidence>
<dbReference type="AlphaFoldDB" id="A0A0A9HYV5"/>
<sequence length="23" mass="2664">MTILALILMKTANMAMVKFCSFW</sequence>
<protein>
    <submittedName>
        <fullName evidence="1">Uncharacterized protein</fullName>
    </submittedName>
</protein>
<reference evidence="1" key="2">
    <citation type="journal article" date="2015" name="Data Brief">
        <title>Shoot transcriptome of the giant reed, Arundo donax.</title>
        <authorList>
            <person name="Barrero R.A."/>
            <person name="Guerrero F.D."/>
            <person name="Moolhuijzen P."/>
            <person name="Goolsby J.A."/>
            <person name="Tidwell J."/>
            <person name="Bellgard S.E."/>
            <person name="Bellgard M.I."/>
        </authorList>
    </citation>
    <scope>NUCLEOTIDE SEQUENCE</scope>
    <source>
        <tissue evidence="1">Shoot tissue taken approximately 20 cm above the soil surface</tissue>
    </source>
</reference>
<accession>A0A0A9HYV5</accession>
<reference evidence="1" key="1">
    <citation type="submission" date="2014-09" db="EMBL/GenBank/DDBJ databases">
        <authorList>
            <person name="Magalhaes I.L.F."/>
            <person name="Oliveira U."/>
            <person name="Santos F.R."/>
            <person name="Vidigal T.H.D.A."/>
            <person name="Brescovit A.D."/>
            <person name="Santos A.J."/>
        </authorList>
    </citation>
    <scope>NUCLEOTIDE SEQUENCE</scope>
    <source>
        <tissue evidence="1">Shoot tissue taken approximately 20 cm above the soil surface</tissue>
    </source>
</reference>
<proteinExistence type="predicted"/>
<name>A0A0A9HYV5_ARUDO</name>